<sequence>MIEIQLIHWNGKELRIRINEKYNQSRITLFAKKDATDTPLKYSVELIEGFKELVISKRTLSGLKSGKWKIYYGVKKRFSVFKDIVSYKNSPTASKTIRYLKPIIKLKHNSLIPYLNDKNQLEVHIDDFLPLLQASSEKAYFSNTIHDLNITKDRVHFAASNPFDGLMEKAYFVLESENDQKVIEADLSEDQKEFSVRKKLISRLKADEKWKGKIILKKGSLIEIFTLNSNMSDNGLNITNKNRLDILASNQLTIRVSLRDQAYRNQLIRGQLMAENFKVEGNQMSFDVPFESLHYADHIMFYLKKRKMPEKILLKMESSEVDNKIRYSMSIDQLKEEIDHKGRWDLYVELDHSRLFRERLRVGTYNKKGLSYFQSMFDKISLKDDLLVAPYLTTDNEFSFLFTDNDRYYKEKYRLRSKLNRVHITKSGQLKLKILVKSDEPSDFDIKNLIMKLRKSDEQRVIPITKVKKQGNNKLVIFSCDLHALDLDQFYWDFYLDIKVEEGSSFTHRIMNNNKYNAKVLKHGSFTKSITTKDGFIIYPYITLGGALSLTYRPKGEYESYKYKFIEYAAFLMFKLNQRKAKDNSSWLIHEKLSETAQDNSFYFFKYCYEKKHEKLVYYVIKKGSEDEKNLLPYMDRVVYFMSYKHIKLILESKLIISSEAKGHGYAWRVSQGAIRNYIDKKKYVFLQHGVLGLKKVDSTFNYGGANSAELFVVSSNFEKKIVQDHFGYPENRLMVTGLARWDVLENKSNLEQKEIIFMPTWRNWLEEVNEQQFLESDYYHSYNNLLNSKDLSMLLKDHNIKMNFYVHPKFMPYVKNFASDESNIKVVEFGQDKINELIMRSNMLITDYSSVAWEMYYLKKPVLFYYFDLPKYMKLQGAYMDIEKERFGDMAKTSTDLIGLIKNYVQNDFQEKPFHSANRSKYFEYVDTQNSERIFEHIEKKIKAK</sequence>
<comment type="caution">
    <text evidence="1">The sequence shown here is derived from an EMBL/GenBank/DDBJ whole genome shotgun (WGS) entry which is preliminary data.</text>
</comment>
<dbReference type="InterPro" id="IPR007554">
    <property type="entry name" value="Glycerophosphate_synth"/>
</dbReference>
<evidence type="ECO:0000313" key="1">
    <source>
        <dbReference type="EMBL" id="MDQ0206813.1"/>
    </source>
</evidence>
<reference evidence="1 2" key="1">
    <citation type="submission" date="2023-07" db="EMBL/GenBank/DDBJ databases">
        <title>Genomic Encyclopedia of Type Strains, Phase IV (KMG-IV): sequencing the most valuable type-strain genomes for metagenomic binning, comparative biology and taxonomic classification.</title>
        <authorList>
            <person name="Goeker M."/>
        </authorList>
    </citation>
    <scope>NUCLEOTIDE SEQUENCE [LARGE SCALE GENOMIC DNA]</scope>
    <source>
        <strain evidence="1 2">DSM 19154</strain>
    </source>
</reference>
<dbReference type="Gene3D" id="3.40.50.2000">
    <property type="entry name" value="Glycogen Phosphorylase B"/>
    <property type="match status" value="1"/>
</dbReference>
<dbReference type="PANTHER" id="PTHR37316">
    <property type="entry name" value="TEICHOIC ACID GLYCEROL-PHOSPHATE PRIMASE"/>
    <property type="match status" value="1"/>
</dbReference>
<proteinExistence type="predicted"/>
<dbReference type="Proteomes" id="UP001225034">
    <property type="component" value="Unassembled WGS sequence"/>
</dbReference>
<evidence type="ECO:0000313" key="2">
    <source>
        <dbReference type="Proteomes" id="UP001225034"/>
    </source>
</evidence>
<gene>
    <name evidence="1" type="ORF">J2S05_001612</name>
</gene>
<protein>
    <recommendedName>
        <fullName evidence="3">Teichoic acid biosynthesis protein</fullName>
    </recommendedName>
</protein>
<dbReference type="Gene3D" id="3.40.50.11820">
    <property type="match status" value="1"/>
</dbReference>
<evidence type="ECO:0008006" key="3">
    <source>
        <dbReference type="Google" id="ProtNLM"/>
    </source>
</evidence>
<dbReference type="SUPFAM" id="SSF53756">
    <property type="entry name" value="UDP-Glycosyltransferase/glycogen phosphorylase"/>
    <property type="match status" value="1"/>
</dbReference>
<dbReference type="InterPro" id="IPR051612">
    <property type="entry name" value="Teichoic_Acid_Biosynth"/>
</dbReference>
<keyword evidence="2" id="KW-1185">Reference proteome</keyword>
<dbReference type="Pfam" id="PF04464">
    <property type="entry name" value="Glyphos_transf"/>
    <property type="match status" value="1"/>
</dbReference>
<dbReference type="RefSeq" id="WP_306981614.1">
    <property type="nucleotide sequence ID" value="NZ_JAUSUA010000002.1"/>
</dbReference>
<dbReference type="EMBL" id="JAUSUA010000002">
    <property type="protein sequence ID" value="MDQ0206813.1"/>
    <property type="molecule type" value="Genomic_DNA"/>
</dbReference>
<name>A0ABT9YG31_9BACI</name>
<accession>A0ABT9YG31</accession>
<organism evidence="1 2">
    <name type="scientific">Alkalicoccobacillus murimartini</name>
    <dbReference type="NCBI Taxonomy" id="171685"/>
    <lineage>
        <taxon>Bacteria</taxon>
        <taxon>Bacillati</taxon>
        <taxon>Bacillota</taxon>
        <taxon>Bacilli</taxon>
        <taxon>Bacillales</taxon>
        <taxon>Bacillaceae</taxon>
        <taxon>Alkalicoccobacillus</taxon>
    </lineage>
</organism>
<dbReference type="InterPro" id="IPR043149">
    <property type="entry name" value="TagF_N"/>
</dbReference>
<dbReference type="PANTHER" id="PTHR37316:SF3">
    <property type="entry name" value="TEICHOIC ACID GLYCEROL-PHOSPHATE TRANSFERASE"/>
    <property type="match status" value="1"/>
</dbReference>